<feature type="transmembrane region" description="Helical" evidence="1">
    <location>
        <begin position="763"/>
        <end position="782"/>
    </location>
</feature>
<evidence type="ECO:0000313" key="3">
    <source>
        <dbReference type="Proteomes" id="UP000481858"/>
    </source>
</evidence>
<feature type="transmembrane region" description="Helical" evidence="1">
    <location>
        <begin position="828"/>
        <end position="852"/>
    </location>
</feature>
<comment type="caution">
    <text evidence="2">The sequence shown here is derived from an EMBL/GenBank/DDBJ whole genome shotgun (WGS) entry which is preliminary data.</text>
</comment>
<feature type="transmembrane region" description="Helical" evidence="1">
    <location>
        <begin position="254"/>
        <end position="279"/>
    </location>
</feature>
<feature type="transmembrane region" description="Helical" evidence="1">
    <location>
        <begin position="1214"/>
        <end position="1234"/>
    </location>
</feature>
<dbReference type="EMBL" id="WUBL01000128">
    <property type="protein sequence ID" value="KAF2965029.1"/>
    <property type="molecule type" value="Genomic_DNA"/>
</dbReference>
<keyword evidence="3" id="KW-1185">Reference proteome</keyword>
<keyword evidence="1" id="KW-1133">Transmembrane helix</keyword>
<feature type="transmembrane region" description="Helical" evidence="1">
    <location>
        <begin position="151"/>
        <end position="172"/>
    </location>
</feature>
<evidence type="ECO:0000256" key="1">
    <source>
        <dbReference type="SAM" id="Phobius"/>
    </source>
</evidence>
<proteinExistence type="predicted"/>
<feature type="transmembrane region" description="Helical" evidence="1">
    <location>
        <begin position="192"/>
        <end position="212"/>
    </location>
</feature>
<dbReference type="InterPro" id="IPR021840">
    <property type="entry name" value="DUF3433"/>
</dbReference>
<gene>
    <name evidence="2" type="ORF">GQX73_g8536</name>
</gene>
<feature type="transmembrane region" description="Helical" evidence="1">
    <location>
        <begin position="720"/>
        <end position="743"/>
    </location>
</feature>
<name>A0A7C8IJ92_9PEZI</name>
<reference evidence="2 3" key="1">
    <citation type="submission" date="2019-12" db="EMBL/GenBank/DDBJ databases">
        <title>Draft genome sequence of the ascomycete Xylaria multiplex DSM 110363.</title>
        <authorList>
            <person name="Buettner E."/>
            <person name="Kellner H."/>
        </authorList>
    </citation>
    <scope>NUCLEOTIDE SEQUENCE [LARGE SCALE GENOMIC DNA]</scope>
    <source>
        <strain evidence="2 3">DSM 110363</strain>
    </source>
</reference>
<dbReference type="OrthoDB" id="4752958at2759"/>
<dbReference type="PANTHER" id="PTHR37544">
    <property type="entry name" value="SPRAY-RELATED"/>
    <property type="match status" value="1"/>
</dbReference>
<keyword evidence="1" id="KW-0472">Membrane</keyword>
<dbReference type="Pfam" id="PF11915">
    <property type="entry name" value="DUF3433"/>
    <property type="match status" value="2"/>
</dbReference>
<evidence type="ECO:0000313" key="2">
    <source>
        <dbReference type="EMBL" id="KAF2965029.1"/>
    </source>
</evidence>
<accession>A0A7C8IJ92</accession>
<protein>
    <submittedName>
        <fullName evidence="2">Uncharacterized protein</fullName>
    </submittedName>
</protein>
<keyword evidence="1" id="KW-0812">Transmembrane</keyword>
<organism evidence="2 3">
    <name type="scientific">Xylaria multiplex</name>
    <dbReference type="NCBI Taxonomy" id="323545"/>
    <lineage>
        <taxon>Eukaryota</taxon>
        <taxon>Fungi</taxon>
        <taxon>Dikarya</taxon>
        <taxon>Ascomycota</taxon>
        <taxon>Pezizomycotina</taxon>
        <taxon>Sordariomycetes</taxon>
        <taxon>Xylariomycetidae</taxon>
        <taxon>Xylariales</taxon>
        <taxon>Xylariaceae</taxon>
        <taxon>Xylaria</taxon>
    </lineage>
</organism>
<sequence>MFSVREQLTVQTSQRKQLLMAALHAPIPVLSLSQNRTIVRAIHEHIAPHGFKIGGILELTPFSSDQLTLALKVLEPRPQVVLVGRGYSEDETSIARQVFGNYMGDVGIEKGTVIKITNEVFNEVGKDAWSVCMAWLATSPYWDPLWLRKSVLFTFTGTFILFLVGLILIWYYANRYDGIPLTLTTNHYAWTYGPTAIFTVVVSLWGRVNYCIMVNQPWHELRCGPQEASKTVLLDYIWPLQVTSFFVAVKHRHIAVATGILIFALLKVVMVISTALFVLENSLLSQDIHIRLLSKFDAEKYWDSGGPYSIAGVPAWNYWSLRKQYRGVTAPLELSTAVTSYSIISKIPEGAGEVSLLVHVFKVNVTCEPATVGWPQSGPAKSFNLTVSLPTGGIGESRTIADESRYIFVAAESDLSLISSTSGELATGIFNITIRRAAAVSCDLEYSINQGIARGPAFDTSKIDSLQITEKIQDQIGNLTGMDILEMVLFSGKFANMNTDADSVSLVSHFTPGFVALVADSTNITTNTFDPLLQSTSLKTRMEETLDGLSHQIVREYLLLPDNTTASGSVDYTEQRLYIRPAALWTTVGLLSIISCLVIVVATYIGRKAAPRSPEILATVAYIISRSPALDVLLGESGAIRQNEIRKELANYDFVAGQDRAGMPRVEVVTPTRQETPPRPPKPPIWLFRRSKSTKPKYAKDSANLQRKKDKGWVPYSGRVHAITLTIILPIITIAVLEILWNFSKNDENFVTVSSDSSAAAYAIRYGSTTTVLIISTLFNTLDFAIATMTPFGALAAGDANPERTILFTIAGDIPPVALYKVIRHMHLGAALSLTASTLGGLLTIVASGLWFSTVTAISRGVTVELQSDWNVDFTGQNSPNSDTMRLLGELEHGSPDDATLIWGDVVLPRIGNPQPSMSSDLKETFDSGSLQYNIAVPAIRPFLECSAVVQPNISIIEGPKDSDDYYLTLDVTTTFLLPAGCGSSSSTNPPGTFVLSSRCVVYDPNNALWIGRSYDLRDSSYRPPSEDCPSLGAIFGTYEHVGSQLHYNMTALTCIQRLQWVEANATYYSSNSSLLFTPNLTIHVHLNSAPPQNIMDSQSGSSSFSIYVDRASENLDDAGDSDNTNSFNAFFSHVVFGPSGTSREKLLGRENVRTLVSAINTFYQKLMVHVIDREWRSGVGGGNVTYPIPDDKAAGGVMNVSVLRLKLNETSKIILQGFLGTMVLLGGISWWCIDMRVLPRNPYPIASGMALFAGSRLIGASSQAHNGRVEQEQRMRIKRKPLVVFKGRRFRLGWWEHLIDTADDDSEIDSLFQAPSSTVARRFGIDIEDDSRAVSLTVSKKRGFFTRRWLK</sequence>
<dbReference type="Proteomes" id="UP000481858">
    <property type="component" value="Unassembled WGS sequence"/>
</dbReference>
<feature type="transmembrane region" description="Helical" evidence="1">
    <location>
        <begin position="582"/>
        <end position="605"/>
    </location>
</feature>
<dbReference type="InParanoid" id="A0A7C8IJ92"/>
<dbReference type="PANTHER" id="PTHR37544:SF3">
    <property type="entry name" value="SPRAY"/>
    <property type="match status" value="1"/>
</dbReference>